<feature type="binding site" evidence="7">
    <location>
        <position position="306"/>
    </location>
    <ligand>
        <name>glyoxylate</name>
        <dbReference type="ChEBI" id="CHEBI:36655"/>
    </ligand>
</feature>
<reference evidence="10 11" key="1">
    <citation type="journal article" date="2017" name="Int. J. Syst. Evol. Microbiol.">
        <title>Achromobacter aloeverae sp. nov., isolated from the root of Aloe vera (L.) Burm.f.</title>
        <authorList>
            <person name="Kuncharoen N."/>
            <person name="Muramatsu Y."/>
            <person name="Shibata C."/>
            <person name="Kamakura Y."/>
            <person name="Nakagawa Y."/>
            <person name="Tanasupawat S."/>
        </authorList>
    </citation>
    <scope>NUCLEOTIDE SEQUENCE [LARGE SCALE GENOMIC DNA]</scope>
    <source>
        <strain evidence="10 11">AVA-1</strain>
    </source>
</reference>
<evidence type="ECO:0000256" key="4">
    <source>
        <dbReference type="ARBA" id="ARBA00023002"/>
    </source>
</evidence>
<evidence type="ECO:0000259" key="9">
    <source>
        <dbReference type="PROSITE" id="PS51349"/>
    </source>
</evidence>
<feature type="active site" description="Proton acceptor" evidence="6">
    <location>
        <position position="303"/>
    </location>
</feature>
<dbReference type="EMBL" id="PYAL01000003">
    <property type="protein sequence ID" value="RXN90308.1"/>
    <property type="molecule type" value="Genomic_DNA"/>
</dbReference>
<comment type="similarity">
    <text evidence="5">Belongs to the FMN-dependent alpha-hydroxy acid dehydrogenase family.</text>
</comment>
<dbReference type="InterPro" id="IPR012133">
    <property type="entry name" value="Alpha-hydoxy_acid_DH_FMN"/>
</dbReference>
<evidence type="ECO:0000313" key="11">
    <source>
        <dbReference type="Proteomes" id="UP000290849"/>
    </source>
</evidence>
<dbReference type="Proteomes" id="UP000290849">
    <property type="component" value="Unassembled WGS sequence"/>
</dbReference>
<keyword evidence="2 7" id="KW-0285">Flavoprotein</keyword>
<sequence>MDTSPPPAAAAVTPKPAAPAATPRRLRRILSLDDLERAARRHLPPPIFAYVSGGCETNLARHDNRAVFDEYRFVTRILTSTSKRSLRTRLLGQDWAAPFGIAPMGMSALSAYQGDLVQARAAAQAGIPMIMSGSSLIPLEQIVQAYPQAWFQAYVPGEPARILALLDRVERAGYGTLVVTVDTPVSGNRENNTRAGFSSPLRPSLRLAWDGVTHPRWLFGTALKTLWRHGMPHFENSQATRGAPILSRNVMRDFGARDHLDWSHFDLIRNRWRGRLVLKGVLHPRDAVLAREHGADAIIVSNHGGRQLDGAASPMRVLPAIVQALGPDYPVMLDSGIRRGTDVLKALALGAHFVFVGRPFNYAGAIAGQAGVAHAIDILRQEVHRNMALLGMNAPRDLDAGELLKVAPAGSPASGLE</sequence>
<dbReference type="Gene3D" id="3.20.20.70">
    <property type="entry name" value="Aldolase class I"/>
    <property type="match status" value="1"/>
</dbReference>
<gene>
    <name evidence="10" type="ORF">C7R54_12380</name>
</gene>
<dbReference type="SUPFAM" id="SSF51395">
    <property type="entry name" value="FMN-linked oxidoreductases"/>
    <property type="match status" value="1"/>
</dbReference>
<protein>
    <submittedName>
        <fullName evidence="10">Alpha-hydroxy-acid oxidizing enzyme</fullName>
    </submittedName>
</protein>
<dbReference type="PIRSF" id="PIRSF000138">
    <property type="entry name" value="Al-hdrx_acd_dh"/>
    <property type="match status" value="1"/>
</dbReference>
<feature type="region of interest" description="Disordered" evidence="8">
    <location>
        <begin position="1"/>
        <end position="20"/>
    </location>
</feature>
<feature type="binding site" evidence="7">
    <location>
        <begin position="357"/>
        <end position="358"/>
    </location>
    <ligand>
        <name>FMN</name>
        <dbReference type="ChEBI" id="CHEBI:58210"/>
    </ligand>
</feature>
<feature type="binding site" evidence="7">
    <location>
        <begin position="334"/>
        <end position="338"/>
    </location>
    <ligand>
        <name>FMN</name>
        <dbReference type="ChEBI" id="CHEBI:58210"/>
    </ligand>
</feature>
<dbReference type="PANTHER" id="PTHR10578">
    <property type="entry name" value="S -2-HYDROXY-ACID OXIDASE-RELATED"/>
    <property type="match status" value="1"/>
</dbReference>
<feature type="binding site" evidence="7">
    <location>
        <position position="301"/>
    </location>
    <ligand>
        <name>FMN</name>
        <dbReference type="ChEBI" id="CHEBI:58210"/>
    </ligand>
</feature>
<evidence type="ECO:0000256" key="1">
    <source>
        <dbReference type="ARBA" id="ARBA00001917"/>
    </source>
</evidence>
<comment type="caution">
    <text evidence="10">The sequence shown here is derived from an EMBL/GenBank/DDBJ whole genome shotgun (WGS) entry which is preliminary data.</text>
</comment>
<keyword evidence="11" id="KW-1185">Reference proteome</keyword>
<feature type="compositionally biased region" description="Low complexity" evidence="8">
    <location>
        <begin position="9"/>
        <end position="20"/>
    </location>
</feature>
<evidence type="ECO:0000313" key="10">
    <source>
        <dbReference type="EMBL" id="RXN90308.1"/>
    </source>
</evidence>
<feature type="binding site" evidence="7">
    <location>
        <position position="189"/>
    </location>
    <ligand>
        <name>glyoxylate</name>
        <dbReference type="ChEBI" id="CHEBI:36655"/>
    </ligand>
</feature>
<feature type="binding site" evidence="7">
    <location>
        <position position="132"/>
    </location>
    <ligand>
        <name>glyoxylate</name>
        <dbReference type="ChEBI" id="CHEBI:36655"/>
    </ligand>
</feature>
<feature type="binding site" evidence="7">
    <location>
        <begin position="103"/>
        <end position="105"/>
    </location>
    <ligand>
        <name>FMN</name>
        <dbReference type="ChEBI" id="CHEBI:58210"/>
    </ligand>
</feature>
<evidence type="ECO:0000256" key="6">
    <source>
        <dbReference type="PIRSR" id="PIRSR000138-1"/>
    </source>
</evidence>
<accession>A0A4Q1HLC9</accession>
<evidence type="ECO:0000256" key="5">
    <source>
        <dbReference type="ARBA" id="ARBA00024042"/>
    </source>
</evidence>
<dbReference type="OrthoDB" id="8717062at2"/>
<feature type="binding site" evidence="7">
    <location>
        <position position="154"/>
    </location>
    <ligand>
        <name>glyoxylate</name>
        <dbReference type="ChEBI" id="CHEBI:36655"/>
    </ligand>
</feature>
<feature type="binding site" evidence="7">
    <location>
        <position position="50"/>
    </location>
    <ligand>
        <name>glyoxylate</name>
        <dbReference type="ChEBI" id="CHEBI:36655"/>
    </ligand>
</feature>
<dbReference type="InterPro" id="IPR008259">
    <property type="entry name" value="FMN_hydac_DH_AS"/>
</dbReference>
<dbReference type="Pfam" id="PF01070">
    <property type="entry name" value="FMN_dh"/>
    <property type="match status" value="1"/>
</dbReference>
<feature type="binding site" evidence="7">
    <location>
        <position position="180"/>
    </location>
    <ligand>
        <name>FMN</name>
        <dbReference type="ChEBI" id="CHEBI:58210"/>
    </ligand>
</feature>
<evidence type="ECO:0000256" key="8">
    <source>
        <dbReference type="SAM" id="MobiDB-lite"/>
    </source>
</evidence>
<dbReference type="PROSITE" id="PS51349">
    <property type="entry name" value="FMN_HYDROXY_ACID_DH_2"/>
    <property type="match status" value="1"/>
</dbReference>
<comment type="cofactor">
    <cofactor evidence="1">
        <name>FMN</name>
        <dbReference type="ChEBI" id="CHEBI:58210"/>
    </cofactor>
</comment>
<feature type="binding site" evidence="7">
    <location>
        <position position="152"/>
    </location>
    <ligand>
        <name>FMN</name>
        <dbReference type="ChEBI" id="CHEBI:58210"/>
    </ligand>
</feature>
<evidence type="ECO:0000256" key="7">
    <source>
        <dbReference type="PIRSR" id="PIRSR000138-2"/>
    </source>
</evidence>
<dbReference type="InterPro" id="IPR013785">
    <property type="entry name" value="Aldolase_TIM"/>
</dbReference>
<feature type="binding site" evidence="7">
    <location>
        <position position="303"/>
    </location>
    <ligand>
        <name>glyoxylate</name>
        <dbReference type="ChEBI" id="CHEBI:36655"/>
    </ligand>
</feature>
<dbReference type="GO" id="GO:0016614">
    <property type="term" value="F:oxidoreductase activity, acting on CH-OH group of donors"/>
    <property type="evidence" value="ECO:0007669"/>
    <property type="project" value="UniProtKB-ARBA"/>
</dbReference>
<dbReference type="PANTHER" id="PTHR10578:SF107">
    <property type="entry name" value="2-HYDROXYACID OXIDASE 1"/>
    <property type="match status" value="1"/>
</dbReference>
<dbReference type="InterPro" id="IPR000262">
    <property type="entry name" value="FMN-dep_DH"/>
</dbReference>
<organism evidence="10 11">
    <name type="scientific">Achromobacter aloeverae</name>
    <dbReference type="NCBI Taxonomy" id="1750518"/>
    <lineage>
        <taxon>Bacteria</taxon>
        <taxon>Pseudomonadati</taxon>
        <taxon>Pseudomonadota</taxon>
        <taxon>Betaproteobacteria</taxon>
        <taxon>Burkholderiales</taxon>
        <taxon>Alcaligenaceae</taxon>
        <taxon>Achromobacter</taxon>
    </lineage>
</organism>
<evidence type="ECO:0000256" key="3">
    <source>
        <dbReference type="ARBA" id="ARBA00022643"/>
    </source>
</evidence>
<dbReference type="CDD" id="cd02809">
    <property type="entry name" value="alpha_hydroxyacid_oxid_FMN"/>
    <property type="match status" value="1"/>
</dbReference>
<feature type="binding site" evidence="7">
    <location>
        <position position="279"/>
    </location>
    <ligand>
        <name>FMN</name>
        <dbReference type="ChEBI" id="CHEBI:58210"/>
    </ligand>
</feature>
<proteinExistence type="inferred from homology"/>
<dbReference type="FunFam" id="3.20.20.70:FF:000029">
    <property type="entry name" value="L-lactate dehydrogenase"/>
    <property type="match status" value="1"/>
</dbReference>
<name>A0A4Q1HLC9_9BURK</name>
<dbReference type="InterPro" id="IPR037396">
    <property type="entry name" value="FMN_HAD"/>
</dbReference>
<keyword evidence="4" id="KW-0560">Oxidoreductase</keyword>
<dbReference type="AlphaFoldDB" id="A0A4Q1HLC9"/>
<evidence type="ECO:0000256" key="2">
    <source>
        <dbReference type="ARBA" id="ARBA00022630"/>
    </source>
</evidence>
<dbReference type="PROSITE" id="PS00557">
    <property type="entry name" value="FMN_HYDROXY_ACID_DH_1"/>
    <property type="match status" value="1"/>
</dbReference>
<dbReference type="GO" id="GO:0010181">
    <property type="term" value="F:FMN binding"/>
    <property type="evidence" value="ECO:0007669"/>
    <property type="project" value="InterPro"/>
</dbReference>
<dbReference type="RefSeq" id="WP_129150743.1">
    <property type="nucleotide sequence ID" value="NZ_JBHSDO010000014.1"/>
</dbReference>
<feature type="domain" description="FMN hydroxy acid dehydrogenase" evidence="9">
    <location>
        <begin position="24"/>
        <end position="408"/>
    </location>
</feature>
<keyword evidence="3 7" id="KW-0288">FMN</keyword>